<sequence>MLRHTTDSKTWEGKTLLDLKPHRDMVGVLKLTERELGIIKKHAENAKTDANSANESGHWVTKNVYFDYRISVGFAKEDPATPNPKFNTLEEFHPMKSTKMDVCAQICRHYLKHDEIEDPTFVNGEPIFPTAPDIPSEQPTPQECKIIIYAEFPSIIPLLKNDQPWSSQDIRQIQACAHRQPQKKIVRVIHLLAGETTDILLNNMAMQKKDMFEAFVNVELGKELCDLLSGQTVYAPDQDHEDKGTDAAVSFPSKKTSGTRKCPHSTRKEEKDDSISSKTQNRAVKKSAHKDITASTLMAQKSISDPTSMEEPSQVQYNVPVHWKTIGVQENSSEDKSSGLAEEPLASKGGDTDGAVMEINGDGE</sequence>
<gene>
    <name evidence="2" type="ORF">VNI00_016182</name>
</gene>
<feature type="region of interest" description="Disordered" evidence="1">
    <location>
        <begin position="326"/>
        <end position="364"/>
    </location>
</feature>
<feature type="region of interest" description="Disordered" evidence="1">
    <location>
        <begin position="236"/>
        <end position="297"/>
    </location>
</feature>
<reference evidence="2 3" key="1">
    <citation type="submission" date="2024-01" db="EMBL/GenBank/DDBJ databases">
        <title>A draft genome for a cacao thread blight-causing isolate of Paramarasmius palmivorus.</title>
        <authorList>
            <person name="Baruah I.K."/>
            <person name="Bukari Y."/>
            <person name="Amoako-Attah I."/>
            <person name="Meinhardt L.W."/>
            <person name="Bailey B.A."/>
            <person name="Cohen S.P."/>
        </authorList>
    </citation>
    <scope>NUCLEOTIDE SEQUENCE [LARGE SCALE GENOMIC DNA]</scope>
    <source>
        <strain evidence="2 3">GH-12</strain>
    </source>
</reference>
<evidence type="ECO:0000313" key="2">
    <source>
        <dbReference type="EMBL" id="KAK7024577.1"/>
    </source>
</evidence>
<protein>
    <submittedName>
        <fullName evidence="2">Uncharacterized protein</fullName>
    </submittedName>
</protein>
<accession>A0AAW0BD48</accession>
<organism evidence="2 3">
    <name type="scientific">Paramarasmius palmivorus</name>
    <dbReference type="NCBI Taxonomy" id="297713"/>
    <lineage>
        <taxon>Eukaryota</taxon>
        <taxon>Fungi</taxon>
        <taxon>Dikarya</taxon>
        <taxon>Basidiomycota</taxon>
        <taxon>Agaricomycotina</taxon>
        <taxon>Agaricomycetes</taxon>
        <taxon>Agaricomycetidae</taxon>
        <taxon>Agaricales</taxon>
        <taxon>Marasmiineae</taxon>
        <taxon>Marasmiaceae</taxon>
        <taxon>Paramarasmius</taxon>
    </lineage>
</organism>
<proteinExistence type="predicted"/>
<dbReference type="EMBL" id="JAYKXP010000120">
    <property type="protein sequence ID" value="KAK7024577.1"/>
    <property type="molecule type" value="Genomic_DNA"/>
</dbReference>
<comment type="caution">
    <text evidence="2">The sequence shown here is derived from an EMBL/GenBank/DDBJ whole genome shotgun (WGS) entry which is preliminary data.</text>
</comment>
<dbReference type="Gene3D" id="3.40.50.300">
    <property type="entry name" value="P-loop containing nucleotide triphosphate hydrolases"/>
    <property type="match status" value="1"/>
</dbReference>
<feature type="compositionally biased region" description="Basic and acidic residues" evidence="1">
    <location>
        <begin position="266"/>
        <end position="275"/>
    </location>
</feature>
<evidence type="ECO:0000256" key="1">
    <source>
        <dbReference type="SAM" id="MobiDB-lite"/>
    </source>
</evidence>
<dbReference type="AlphaFoldDB" id="A0AAW0BD48"/>
<evidence type="ECO:0000313" key="3">
    <source>
        <dbReference type="Proteomes" id="UP001383192"/>
    </source>
</evidence>
<dbReference type="InterPro" id="IPR027417">
    <property type="entry name" value="P-loop_NTPase"/>
</dbReference>
<keyword evidence="3" id="KW-1185">Reference proteome</keyword>
<dbReference type="Proteomes" id="UP001383192">
    <property type="component" value="Unassembled WGS sequence"/>
</dbReference>
<name>A0AAW0BD48_9AGAR</name>